<name>A0A9P6Y261_RHIOR</name>
<dbReference type="InterPro" id="IPR008259">
    <property type="entry name" value="FMN_hydac_DH_AS"/>
</dbReference>
<dbReference type="PROSITE" id="PS51349">
    <property type="entry name" value="FMN_HYDROXY_ACID_DH_2"/>
    <property type="match status" value="1"/>
</dbReference>
<keyword evidence="4" id="KW-0560">Oxidoreductase</keyword>
<evidence type="ECO:0000256" key="3">
    <source>
        <dbReference type="ARBA" id="ARBA00022723"/>
    </source>
</evidence>
<dbReference type="PROSITE" id="PS00191">
    <property type="entry name" value="CYTOCHROME_B5_1"/>
    <property type="match status" value="1"/>
</dbReference>
<proteinExistence type="inferred from homology"/>
<evidence type="ECO:0000256" key="6">
    <source>
        <dbReference type="RuleBase" id="RU362121"/>
    </source>
</evidence>
<dbReference type="InterPro" id="IPR037396">
    <property type="entry name" value="FMN_HAD"/>
</dbReference>
<dbReference type="SUPFAM" id="SSF55856">
    <property type="entry name" value="Cytochrome b5-like heme/steroid binding domain"/>
    <property type="match status" value="1"/>
</dbReference>
<dbReference type="PANTHER" id="PTHR10578">
    <property type="entry name" value="S -2-HYDROXY-ACID OXIDASE-RELATED"/>
    <property type="match status" value="1"/>
</dbReference>
<accession>A0A9P6Y261</accession>
<dbReference type="PRINTS" id="PR00363">
    <property type="entry name" value="CYTOCHROMEB5"/>
</dbReference>
<evidence type="ECO:0000256" key="1">
    <source>
        <dbReference type="ARBA" id="ARBA00001917"/>
    </source>
</evidence>
<dbReference type="Pfam" id="PF00173">
    <property type="entry name" value="Cyt-b5"/>
    <property type="match status" value="1"/>
</dbReference>
<dbReference type="GO" id="GO:0046872">
    <property type="term" value="F:metal ion binding"/>
    <property type="evidence" value="ECO:0007669"/>
    <property type="project" value="UniProtKB-UniRule"/>
</dbReference>
<evidence type="ECO:0000256" key="5">
    <source>
        <dbReference type="ARBA" id="ARBA00023004"/>
    </source>
</evidence>
<dbReference type="Proteomes" id="UP000717996">
    <property type="component" value="Unassembled WGS sequence"/>
</dbReference>
<protein>
    <recommendedName>
        <fullName evidence="11">Cytochrome b2, mitochondrial</fullName>
    </recommendedName>
</protein>
<dbReference type="AlphaFoldDB" id="A0A9P6Y261"/>
<comment type="caution">
    <text evidence="9">The sequence shown here is derived from an EMBL/GenBank/DDBJ whole genome shotgun (WGS) entry which is preliminary data.</text>
</comment>
<evidence type="ECO:0000259" key="8">
    <source>
        <dbReference type="PROSITE" id="PS51349"/>
    </source>
</evidence>
<evidence type="ECO:0000313" key="10">
    <source>
        <dbReference type="Proteomes" id="UP000717996"/>
    </source>
</evidence>
<comment type="cofactor">
    <cofactor evidence="1">
        <name>FMN</name>
        <dbReference type="ChEBI" id="CHEBI:58210"/>
    </cofactor>
</comment>
<dbReference type="OrthoDB" id="1925334at2759"/>
<dbReference type="Gene3D" id="3.10.120.10">
    <property type="entry name" value="Cytochrome b5-like heme/steroid binding domain"/>
    <property type="match status" value="1"/>
</dbReference>
<dbReference type="InterPro" id="IPR000262">
    <property type="entry name" value="FMN-dep_DH"/>
</dbReference>
<dbReference type="GO" id="GO:0016491">
    <property type="term" value="F:oxidoreductase activity"/>
    <property type="evidence" value="ECO:0007669"/>
    <property type="project" value="UniProtKB-KW"/>
</dbReference>
<evidence type="ECO:0000256" key="2">
    <source>
        <dbReference type="ARBA" id="ARBA00022617"/>
    </source>
</evidence>
<reference evidence="9" key="1">
    <citation type="journal article" date="2020" name="Microb. Genom.">
        <title>Genetic diversity of clinical and environmental Mucorales isolates obtained from an investigation of mucormycosis cases among solid organ transplant recipients.</title>
        <authorList>
            <person name="Nguyen M.H."/>
            <person name="Kaul D."/>
            <person name="Muto C."/>
            <person name="Cheng S.J."/>
            <person name="Richter R.A."/>
            <person name="Bruno V.M."/>
            <person name="Liu G."/>
            <person name="Beyhan S."/>
            <person name="Sundermann A.J."/>
            <person name="Mounaud S."/>
            <person name="Pasculle A.W."/>
            <person name="Nierman W.C."/>
            <person name="Driscoll E."/>
            <person name="Cumbie R."/>
            <person name="Clancy C.J."/>
            <person name="Dupont C.L."/>
        </authorList>
    </citation>
    <scope>NUCLEOTIDE SEQUENCE</scope>
    <source>
        <strain evidence="9">GL16</strain>
    </source>
</reference>
<gene>
    <name evidence="9" type="ORF">G6F51_010236</name>
</gene>
<evidence type="ECO:0000313" key="9">
    <source>
        <dbReference type="EMBL" id="KAG1537664.1"/>
    </source>
</evidence>
<dbReference type="PROSITE" id="PS00557">
    <property type="entry name" value="FMN_HYDROXY_ACID_DH_1"/>
    <property type="match status" value="1"/>
</dbReference>
<dbReference type="PANTHER" id="PTHR10578:SF148">
    <property type="entry name" value="L-LACTATE DEHYDROGENASE (CYTOCHROME)"/>
    <property type="match status" value="1"/>
</dbReference>
<dbReference type="SUPFAM" id="SSF51395">
    <property type="entry name" value="FMN-linked oxidoreductases"/>
    <property type="match status" value="1"/>
</dbReference>
<organism evidence="9 10">
    <name type="scientific">Rhizopus oryzae</name>
    <name type="common">Mucormycosis agent</name>
    <name type="synonym">Rhizopus arrhizus var. delemar</name>
    <dbReference type="NCBI Taxonomy" id="64495"/>
    <lineage>
        <taxon>Eukaryota</taxon>
        <taxon>Fungi</taxon>
        <taxon>Fungi incertae sedis</taxon>
        <taxon>Mucoromycota</taxon>
        <taxon>Mucoromycotina</taxon>
        <taxon>Mucoromycetes</taxon>
        <taxon>Mucorales</taxon>
        <taxon>Mucorineae</taxon>
        <taxon>Rhizopodaceae</taxon>
        <taxon>Rhizopus</taxon>
    </lineage>
</organism>
<dbReference type="InterPro" id="IPR018506">
    <property type="entry name" value="Cyt_B5_heme-BS"/>
</dbReference>
<dbReference type="GO" id="GO:0020037">
    <property type="term" value="F:heme binding"/>
    <property type="evidence" value="ECO:0007669"/>
    <property type="project" value="UniProtKB-UniRule"/>
</dbReference>
<feature type="domain" description="Cytochrome b5 heme-binding" evidence="7">
    <location>
        <begin position="1"/>
        <end position="78"/>
    </location>
</feature>
<dbReference type="SMART" id="SM01117">
    <property type="entry name" value="Cyt-b5"/>
    <property type="match status" value="1"/>
</dbReference>
<sequence length="467" mass="52482">MGFLSLKEVEKHNKKNDIWVIIHGKVYDLTNFLPEHPGGQKIILKYAGKDATDSFDPIHPPDIIQRLLPPDVFKGVVDPSALTKVLKVETEEDRRIRMARENMPNLDEMYNSFDFEAVAKSVLKAEAWSYFSSGSENEITLRENHSAFHRIWFKPRVMVNVKYVDPSTTFLGTRTAFPLYISATALGKMGHPEGEVVLARASAKRNLIQMISNYTSCSFDEIVNASAPSHTQWLQIYINSNPRREKDMRQKYILDAPEEIRSGTTEVRRDQGASQALSQFIDATFCWDDIAWIKSITKMPIVIKGVQASEDAVLAAKHGCQGIVISNHGGRQLDFAPSAIEILPEVTAALKRERINEEFEVYIDGGIRRGSDIFKAIALGAKGVGIGRPSLYAMSAYGDAGVERLLELLQNEFEMVMRLMGVTSIEQIKPEMVDTRNLKDHFASIPKDYLAGSVYDPMRPISHFSKL</sequence>
<evidence type="ECO:0000259" key="7">
    <source>
        <dbReference type="PROSITE" id="PS50255"/>
    </source>
</evidence>
<dbReference type="PROSITE" id="PS50255">
    <property type="entry name" value="CYTOCHROME_B5_2"/>
    <property type="match status" value="1"/>
</dbReference>
<dbReference type="Gene3D" id="3.20.20.70">
    <property type="entry name" value="Aldolase class I"/>
    <property type="match status" value="2"/>
</dbReference>
<dbReference type="OMA" id="MTDWETP"/>
<comment type="similarity">
    <text evidence="6">Belongs to the cytochrome b5 family.</text>
</comment>
<evidence type="ECO:0000256" key="4">
    <source>
        <dbReference type="ARBA" id="ARBA00023002"/>
    </source>
</evidence>
<dbReference type="InterPro" id="IPR013785">
    <property type="entry name" value="Aldolase_TIM"/>
</dbReference>
<keyword evidence="5 6" id="KW-0408">Iron</keyword>
<dbReference type="InterPro" id="IPR001199">
    <property type="entry name" value="Cyt_B5-like_heme/steroid-bd"/>
</dbReference>
<dbReference type="EMBL" id="JAANIT010002066">
    <property type="protein sequence ID" value="KAG1537664.1"/>
    <property type="molecule type" value="Genomic_DNA"/>
</dbReference>
<dbReference type="Pfam" id="PF01070">
    <property type="entry name" value="FMN_dh"/>
    <property type="match status" value="1"/>
</dbReference>
<dbReference type="FunFam" id="3.10.120.10:FF:000009">
    <property type="entry name" value="Cytochrome b2, mitochondrial, putative"/>
    <property type="match status" value="1"/>
</dbReference>
<dbReference type="InterPro" id="IPR036400">
    <property type="entry name" value="Cyt_B5-like_heme/steroid_sf"/>
</dbReference>
<feature type="domain" description="FMN hydroxy acid dehydrogenase" evidence="8">
    <location>
        <begin position="104"/>
        <end position="438"/>
    </location>
</feature>
<keyword evidence="3 6" id="KW-0479">Metal-binding</keyword>
<evidence type="ECO:0008006" key="11">
    <source>
        <dbReference type="Google" id="ProtNLM"/>
    </source>
</evidence>
<keyword evidence="2 6" id="KW-0349">Heme</keyword>